<sequence length="241" mass="26184">MTDPLSITASVVGITVPALHGVRLLSEDLQQLKEAPKSVKRLSEDVQSVETSLKLLQGTRHSEGGKLAWQDRTSVGFFKQGQIKAMSEQLQNCKLSINSIVSIATLYSSVRHTHITEDIRGTMSRFRAEVKGAVTTTNKQLVVLESKLEELNLSSEDDEEAGSKEGKAEVLQQLEEERKALEASRTLLDELLLKAQEEAVSRAAAKALESSTTMTATFGDYNSGYQVGVHNGAVHGVFGGK</sequence>
<organism evidence="2 3">
    <name type="scientific">Setomelanomma holmii</name>
    <dbReference type="NCBI Taxonomy" id="210430"/>
    <lineage>
        <taxon>Eukaryota</taxon>
        <taxon>Fungi</taxon>
        <taxon>Dikarya</taxon>
        <taxon>Ascomycota</taxon>
        <taxon>Pezizomycotina</taxon>
        <taxon>Dothideomycetes</taxon>
        <taxon>Pleosporomycetidae</taxon>
        <taxon>Pleosporales</taxon>
        <taxon>Pleosporineae</taxon>
        <taxon>Phaeosphaeriaceae</taxon>
        <taxon>Setomelanomma</taxon>
    </lineage>
</organism>
<accession>A0A9P4GU36</accession>
<reference evidence="2" key="1">
    <citation type="journal article" date="2020" name="Stud. Mycol.">
        <title>101 Dothideomycetes genomes: a test case for predicting lifestyles and emergence of pathogens.</title>
        <authorList>
            <person name="Haridas S."/>
            <person name="Albert R."/>
            <person name="Binder M."/>
            <person name="Bloem J."/>
            <person name="Labutti K."/>
            <person name="Salamov A."/>
            <person name="Andreopoulos B."/>
            <person name="Baker S."/>
            <person name="Barry K."/>
            <person name="Bills G."/>
            <person name="Bluhm B."/>
            <person name="Cannon C."/>
            <person name="Castanera R."/>
            <person name="Culley D."/>
            <person name="Daum C."/>
            <person name="Ezra D."/>
            <person name="Gonzalez J."/>
            <person name="Henrissat B."/>
            <person name="Kuo A."/>
            <person name="Liang C."/>
            <person name="Lipzen A."/>
            <person name="Lutzoni F."/>
            <person name="Magnuson J."/>
            <person name="Mondo S."/>
            <person name="Nolan M."/>
            <person name="Ohm R."/>
            <person name="Pangilinan J."/>
            <person name="Park H.-J."/>
            <person name="Ramirez L."/>
            <person name="Alfaro M."/>
            <person name="Sun H."/>
            <person name="Tritt A."/>
            <person name="Yoshinaga Y."/>
            <person name="Zwiers L.-H."/>
            <person name="Turgeon B."/>
            <person name="Goodwin S."/>
            <person name="Spatafora J."/>
            <person name="Crous P."/>
            <person name="Grigoriev I."/>
        </authorList>
    </citation>
    <scope>NUCLEOTIDE SEQUENCE</scope>
    <source>
        <strain evidence="2">CBS 110217</strain>
    </source>
</reference>
<comment type="caution">
    <text evidence="2">The sequence shown here is derived from an EMBL/GenBank/DDBJ whole genome shotgun (WGS) entry which is preliminary data.</text>
</comment>
<evidence type="ECO:0008006" key="4">
    <source>
        <dbReference type="Google" id="ProtNLM"/>
    </source>
</evidence>
<keyword evidence="1" id="KW-0175">Coiled coil</keyword>
<feature type="coiled-coil region" evidence="1">
    <location>
        <begin position="141"/>
        <end position="194"/>
    </location>
</feature>
<proteinExistence type="predicted"/>
<protein>
    <recommendedName>
        <fullName evidence="4">Fungal N-terminal domain-containing protein</fullName>
    </recommendedName>
</protein>
<gene>
    <name evidence="2" type="ORF">EK21DRAFT_105632</name>
</gene>
<keyword evidence="3" id="KW-1185">Reference proteome</keyword>
<name>A0A9P4GU36_9PLEO</name>
<dbReference type="AlphaFoldDB" id="A0A9P4GU36"/>
<evidence type="ECO:0000256" key="1">
    <source>
        <dbReference type="SAM" id="Coils"/>
    </source>
</evidence>
<evidence type="ECO:0000313" key="2">
    <source>
        <dbReference type="EMBL" id="KAF2022748.1"/>
    </source>
</evidence>
<dbReference type="OrthoDB" id="432483at2759"/>
<dbReference type="Proteomes" id="UP000799777">
    <property type="component" value="Unassembled WGS sequence"/>
</dbReference>
<evidence type="ECO:0000313" key="3">
    <source>
        <dbReference type="Proteomes" id="UP000799777"/>
    </source>
</evidence>
<dbReference type="EMBL" id="ML978454">
    <property type="protein sequence ID" value="KAF2022748.1"/>
    <property type="molecule type" value="Genomic_DNA"/>
</dbReference>